<evidence type="ECO:0000313" key="2">
    <source>
        <dbReference type="EMBL" id="MCH4554463.1"/>
    </source>
</evidence>
<evidence type="ECO:0000256" key="1">
    <source>
        <dbReference type="SAM" id="Phobius"/>
    </source>
</evidence>
<feature type="non-terminal residue" evidence="2">
    <location>
        <position position="1"/>
    </location>
</feature>
<proteinExistence type="predicted"/>
<name>A0ABS9RND3_9FLAO</name>
<keyword evidence="1" id="KW-1133">Transmembrane helix</keyword>
<keyword evidence="3" id="KW-1185">Reference proteome</keyword>
<dbReference type="EMBL" id="JAKVQD010000394">
    <property type="protein sequence ID" value="MCH4554463.1"/>
    <property type="molecule type" value="Genomic_DNA"/>
</dbReference>
<reference evidence="2" key="1">
    <citation type="submission" date="2022-02" db="EMBL/GenBank/DDBJ databases">
        <title>Aestuariibaculum sp., a marine bacterium isolated from sediment in Guangxi.</title>
        <authorList>
            <person name="Ying J."/>
        </authorList>
    </citation>
    <scope>NUCLEOTIDE SEQUENCE</scope>
    <source>
        <strain evidence="2">L182</strain>
    </source>
</reference>
<comment type="caution">
    <text evidence="2">The sequence shown here is derived from an EMBL/GenBank/DDBJ whole genome shotgun (WGS) entry which is preliminary data.</text>
</comment>
<feature type="transmembrane region" description="Helical" evidence="1">
    <location>
        <begin position="12"/>
        <end position="43"/>
    </location>
</feature>
<dbReference type="Proteomes" id="UP001156141">
    <property type="component" value="Unassembled WGS sequence"/>
</dbReference>
<protein>
    <recommendedName>
        <fullName evidence="4">YihY/virulence factor BrkB family protein</fullName>
    </recommendedName>
</protein>
<feature type="non-terminal residue" evidence="2">
    <location>
        <position position="77"/>
    </location>
</feature>
<organism evidence="2 3">
    <name type="scientific">Aestuariibaculum lutulentum</name>
    <dbReference type="NCBI Taxonomy" id="2920935"/>
    <lineage>
        <taxon>Bacteria</taxon>
        <taxon>Pseudomonadati</taxon>
        <taxon>Bacteroidota</taxon>
        <taxon>Flavobacteriia</taxon>
        <taxon>Flavobacteriales</taxon>
        <taxon>Flavobacteriaceae</taxon>
    </lineage>
</organism>
<keyword evidence="1" id="KW-0812">Transmembrane</keyword>
<keyword evidence="1" id="KW-0472">Membrane</keyword>
<gene>
    <name evidence="2" type="ORF">MKW35_17720</name>
</gene>
<evidence type="ECO:0008006" key="4">
    <source>
        <dbReference type="Google" id="ProtNLM"/>
    </source>
</evidence>
<sequence>ILTRTWQEMGDYNIGIIAAGIAFYVFAAIVPTLGAVVLSYGLFAEAETVRRNIESVFASLPRDAASIISDQLLTVVE</sequence>
<accession>A0ABS9RND3</accession>
<evidence type="ECO:0000313" key="3">
    <source>
        <dbReference type="Proteomes" id="UP001156141"/>
    </source>
</evidence>